<sequence>MARAGTGARRSLSQGTLRQGVDILRQLGEHIDGDAAQEIFGASGPK</sequence>
<gene>
    <name evidence="1" type="ORF">BJY27_004910</name>
</gene>
<evidence type="ECO:0000313" key="2">
    <source>
        <dbReference type="Proteomes" id="UP000530530"/>
    </source>
</evidence>
<dbReference type="Proteomes" id="UP000530530">
    <property type="component" value="Unassembled WGS sequence"/>
</dbReference>
<dbReference type="EMBL" id="JACHNG010000001">
    <property type="protein sequence ID" value="MBB4783949.1"/>
    <property type="molecule type" value="Genomic_DNA"/>
</dbReference>
<comment type="caution">
    <text evidence="1">The sequence shown here is derived from an EMBL/GenBank/DDBJ whole genome shotgun (WGS) entry which is preliminary data.</text>
</comment>
<evidence type="ECO:0008006" key="3">
    <source>
        <dbReference type="Google" id="ProtNLM"/>
    </source>
</evidence>
<accession>A0ABR6LRA4</accession>
<evidence type="ECO:0000313" key="1">
    <source>
        <dbReference type="EMBL" id="MBB4783949.1"/>
    </source>
</evidence>
<dbReference type="RefSeq" id="WP_020869795.1">
    <property type="nucleotide sequence ID" value="NZ_CP157809.1"/>
</dbReference>
<proteinExistence type="predicted"/>
<organism evidence="1 2">
    <name type="scientific">Streptomyces rapamycinicus</name>
    <dbReference type="NCBI Taxonomy" id="1226757"/>
    <lineage>
        <taxon>Bacteria</taxon>
        <taxon>Bacillati</taxon>
        <taxon>Actinomycetota</taxon>
        <taxon>Actinomycetes</taxon>
        <taxon>Kitasatosporales</taxon>
        <taxon>Streptomycetaceae</taxon>
        <taxon>Streptomyces</taxon>
        <taxon>Streptomyces violaceusniger group</taxon>
    </lineage>
</organism>
<reference evidence="1 2" key="1">
    <citation type="submission" date="2020-08" db="EMBL/GenBank/DDBJ databases">
        <title>Sequencing the genomes of 1000 actinobacteria strains.</title>
        <authorList>
            <person name="Klenk H.-P."/>
        </authorList>
    </citation>
    <scope>NUCLEOTIDE SEQUENCE [LARGE SCALE GENOMIC DNA]</scope>
    <source>
        <strain evidence="1 2">DSM 41530</strain>
    </source>
</reference>
<keyword evidence="2" id="KW-1185">Reference proteome</keyword>
<name>A0ABR6LRA4_9ACTN</name>
<protein>
    <recommendedName>
        <fullName evidence="3">Transposase</fullName>
    </recommendedName>
</protein>